<evidence type="ECO:0000313" key="1">
    <source>
        <dbReference type="EMBL" id="SJZ37806.1"/>
    </source>
</evidence>
<dbReference type="AlphaFoldDB" id="A0A1T4K5W9"/>
<sequence>MIFESFYYFFFDFVAFCLYNCSEVSPFEVLVIDPALGSCNYENKGKHTYVMLPALGLWVLIYGADDFFKGCVKCPLVDI</sequence>
<evidence type="ECO:0000313" key="2">
    <source>
        <dbReference type="Proteomes" id="UP000189956"/>
    </source>
</evidence>
<reference evidence="1 2" key="1">
    <citation type="submission" date="2017-02" db="EMBL/GenBank/DDBJ databases">
        <authorList>
            <person name="Peterson S.W."/>
        </authorList>
    </citation>
    <scope>NUCLEOTIDE SEQUENCE [LARGE SCALE GENOMIC DNA]</scope>
    <source>
        <strain evidence="1 2">ATCC 700135</strain>
    </source>
</reference>
<accession>A0A1T4K5W9</accession>
<dbReference type="EMBL" id="FUWL01000004">
    <property type="protein sequence ID" value="SJZ37806.1"/>
    <property type="molecule type" value="Genomic_DNA"/>
</dbReference>
<dbReference type="Proteomes" id="UP000189956">
    <property type="component" value="Unassembled WGS sequence"/>
</dbReference>
<name>A0A1T4K5W9_PORCN</name>
<gene>
    <name evidence="1" type="ORF">SAMN02745205_00601</name>
</gene>
<protein>
    <submittedName>
        <fullName evidence="1">Uncharacterized protein</fullName>
    </submittedName>
</protein>
<organism evidence="1 2">
    <name type="scientific">Porphyromonas cangingivalis</name>
    <dbReference type="NCBI Taxonomy" id="36874"/>
    <lineage>
        <taxon>Bacteria</taxon>
        <taxon>Pseudomonadati</taxon>
        <taxon>Bacteroidota</taxon>
        <taxon>Bacteroidia</taxon>
        <taxon>Bacteroidales</taxon>
        <taxon>Porphyromonadaceae</taxon>
        <taxon>Porphyromonas</taxon>
    </lineage>
</organism>
<proteinExistence type="predicted"/>